<dbReference type="PIRSF" id="PIRSF016184">
    <property type="entry name" value="PhzC_PhzF"/>
    <property type="match status" value="1"/>
</dbReference>
<accession>A0A2K8QNQ0</accession>
<dbReference type="GeneID" id="66565576"/>
<dbReference type="GO" id="GO:0005737">
    <property type="term" value="C:cytoplasm"/>
    <property type="evidence" value="ECO:0007669"/>
    <property type="project" value="TreeGrafter"/>
</dbReference>
<dbReference type="SUPFAM" id="SSF54506">
    <property type="entry name" value="Diaminopimelate epimerase-like"/>
    <property type="match status" value="1"/>
</dbReference>
<dbReference type="Proteomes" id="UP000231901">
    <property type="component" value="Chromosome"/>
</dbReference>
<keyword evidence="4" id="KW-1185">Reference proteome</keyword>
<evidence type="ECO:0000313" key="3">
    <source>
        <dbReference type="EMBL" id="ATZ95114.1"/>
    </source>
</evidence>
<dbReference type="Gene3D" id="3.10.310.10">
    <property type="entry name" value="Diaminopimelate Epimerase, Chain A, domain 1"/>
    <property type="match status" value="2"/>
</dbReference>
<dbReference type="AlphaFoldDB" id="A0A2K8QNQ0"/>
<dbReference type="KEGG" id="dfn:CVE23_14690"/>
<evidence type="ECO:0000256" key="1">
    <source>
        <dbReference type="ARBA" id="ARBA00008270"/>
    </source>
</evidence>
<reference evidence="4" key="1">
    <citation type="journal article" date="2018" name="Genome Announc.">
        <title>Complete genome sequence of a Dickeya fangzhongdai type strain causing bleeding canker of pear tree trunks.</title>
        <authorList>
            <person name="Zhao Y."/>
            <person name="Tian Y."/>
            <person name="Li X."/>
            <person name="Hu B."/>
        </authorList>
    </citation>
    <scope>NUCLEOTIDE SEQUENCE [LARGE SCALE GENOMIC DNA]</scope>
    <source>
        <strain evidence="4">DSM 101947</strain>
    </source>
</reference>
<dbReference type="Pfam" id="PF02567">
    <property type="entry name" value="PhzC-PhzF"/>
    <property type="match status" value="1"/>
</dbReference>
<organism evidence="3 4">
    <name type="scientific">Dickeya fangzhongdai</name>
    <dbReference type="NCBI Taxonomy" id="1778540"/>
    <lineage>
        <taxon>Bacteria</taxon>
        <taxon>Pseudomonadati</taxon>
        <taxon>Pseudomonadota</taxon>
        <taxon>Gammaproteobacteria</taxon>
        <taxon>Enterobacterales</taxon>
        <taxon>Pectobacteriaceae</taxon>
        <taxon>Dickeya</taxon>
    </lineage>
</organism>
<comment type="similarity">
    <text evidence="1">Belongs to the PhzF family.</text>
</comment>
<protein>
    <submittedName>
        <fullName evidence="3">Phenazine biosynthesis protein PhzF family</fullName>
    </submittedName>
</protein>
<evidence type="ECO:0000313" key="4">
    <source>
        <dbReference type="Proteomes" id="UP000231901"/>
    </source>
</evidence>
<proteinExistence type="inferred from homology"/>
<dbReference type="PANTHER" id="PTHR13774">
    <property type="entry name" value="PHENAZINE BIOSYNTHESIS PROTEIN"/>
    <property type="match status" value="1"/>
</dbReference>
<dbReference type="GO" id="GO:0016853">
    <property type="term" value="F:isomerase activity"/>
    <property type="evidence" value="ECO:0007669"/>
    <property type="project" value="TreeGrafter"/>
</dbReference>
<dbReference type="InterPro" id="IPR003719">
    <property type="entry name" value="Phenazine_PhzF-like"/>
</dbReference>
<dbReference type="EMBL" id="CP025003">
    <property type="protein sequence ID" value="ATZ95114.1"/>
    <property type="molecule type" value="Genomic_DNA"/>
</dbReference>
<dbReference type="RefSeq" id="WP_100849822.1">
    <property type="nucleotide sequence ID" value="NZ_BMJF01000002.1"/>
</dbReference>
<name>A0A2K8QNQ0_9GAMM</name>
<dbReference type="PANTHER" id="PTHR13774:SF32">
    <property type="entry name" value="ANTISENSE-ENHANCING SEQUENCE 1"/>
    <property type="match status" value="1"/>
</dbReference>
<feature type="active site" evidence="2">
    <location>
        <position position="48"/>
    </location>
</feature>
<gene>
    <name evidence="3" type="ORF">CVE23_14690</name>
</gene>
<sequence length="293" mass="32052">MPSSRRFKQVDVFSHHPAKGNPLAVILDADGLSDEQMQAIARWTNLSETTFVLPPDDPLADYRVRIFTPSAELPFAGHPTLGTAHALLESGLTPHVPHQVIQQCGVGLVPVAIGDNGQLAFRAPDVTMTELDPQYDALLDSAIGSHLRHPNHRPVNVQMGIRWLTVRMESARACLEARPDATHLQRLQQLGQTDGVAIYGPHDHAGPADYEVRAFFVMNDALVEDPVTGSANACIARVIQHSPLPEQADHTLGYRVRQGTMLYRDGRVNVSYIDGQPWIGGLSNTLINGHITL</sequence>
<dbReference type="NCBIfam" id="TIGR00654">
    <property type="entry name" value="PhzF_family"/>
    <property type="match status" value="1"/>
</dbReference>
<evidence type="ECO:0000256" key="2">
    <source>
        <dbReference type="PIRSR" id="PIRSR016184-1"/>
    </source>
</evidence>